<dbReference type="Gene3D" id="3.40.50.12780">
    <property type="entry name" value="N-terminal domain of ligase-like"/>
    <property type="match status" value="1"/>
</dbReference>
<dbReference type="OrthoDB" id="56632at2"/>
<dbReference type="Gene3D" id="3.30.300.30">
    <property type="match status" value="1"/>
</dbReference>
<proteinExistence type="predicted"/>
<dbReference type="PANTHER" id="PTHR43845">
    <property type="entry name" value="BLR5969 PROTEIN"/>
    <property type="match status" value="1"/>
</dbReference>
<keyword evidence="2" id="KW-0436">Ligase</keyword>
<gene>
    <name evidence="2" type="ORF">SAMN06265795_10154</name>
</gene>
<reference evidence="2 3" key="1">
    <citation type="submission" date="2017-06" db="EMBL/GenBank/DDBJ databases">
        <authorList>
            <person name="Kim H.J."/>
            <person name="Triplett B.A."/>
        </authorList>
    </citation>
    <scope>NUCLEOTIDE SEQUENCE [LARGE SCALE GENOMIC DNA]</scope>
    <source>
        <strain evidence="2 3">U15</strain>
    </source>
</reference>
<name>A0A239BT17_9BURK</name>
<dbReference type="Pfam" id="PF00501">
    <property type="entry name" value="AMP-binding"/>
    <property type="match status" value="1"/>
</dbReference>
<feature type="domain" description="AMP-dependent synthetase/ligase" evidence="1">
    <location>
        <begin position="125"/>
        <end position="283"/>
    </location>
</feature>
<dbReference type="AlphaFoldDB" id="A0A239BT17"/>
<evidence type="ECO:0000313" key="3">
    <source>
        <dbReference type="Proteomes" id="UP000198284"/>
    </source>
</evidence>
<accession>A0A239BT17</accession>
<evidence type="ECO:0000313" key="2">
    <source>
        <dbReference type="EMBL" id="SNS10792.1"/>
    </source>
</evidence>
<protein>
    <submittedName>
        <fullName evidence="2">Phenylacetate-CoA ligase</fullName>
    </submittedName>
</protein>
<dbReference type="Proteomes" id="UP000198284">
    <property type="component" value="Unassembled WGS sequence"/>
</dbReference>
<dbReference type="PANTHER" id="PTHR43845:SF1">
    <property type="entry name" value="BLR5969 PROTEIN"/>
    <property type="match status" value="1"/>
</dbReference>
<organism evidence="2 3">
    <name type="scientific">Noviherbaspirillum humi</name>
    <dbReference type="NCBI Taxonomy" id="1688639"/>
    <lineage>
        <taxon>Bacteria</taxon>
        <taxon>Pseudomonadati</taxon>
        <taxon>Pseudomonadota</taxon>
        <taxon>Betaproteobacteria</taxon>
        <taxon>Burkholderiales</taxon>
        <taxon>Oxalobacteraceae</taxon>
        <taxon>Noviherbaspirillum</taxon>
    </lineage>
</organism>
<dbReference type="InterPro" id="IPR042099">
    <property type="entry name" value="ANL_N_sf"/>
</dbReference>
<dbReference type="InterPro" id="IPR045851">
    <property type="entry name" value="AMP-bd_C_sf"/>
</dbReference>
<keyword evidence="3" id="KW-1185">Reference proteome</keyword>
<dbReference type="SUPFAM" id="SSF56801">
    <property type="entry name" value="Acetyl-CoA synthetase-like"/>
    <property type="match status" value="1"/>
</dbReference>
<dbReference type="EMBL" id="FZOT01000001">
    <property type="protein sequence ID" value="SNS10792.1"/>
    <property type="molecule type" value="Genomic_DNA"/>
</dbReference>
<sequence>MSDPTDPLDPLETRDPQQREEALMRALPALVARAQAAPGWARILRDIDAAAVTGRAALARLPVTRKSDLHALQQAEPPFGGLTTTPARRLRHLFMSPGPIFDPEGSAQDWWRFARPMRAIGLRAGHVVQNCFSYHFTPAAFMAEGGAASLGCPVIPAGIGQTEMQVQAMAALKPDAYVGTPSFLKIIIEKAQEMGADIRSLQRALVGAEALPPSLRAWLQDNGVRRVLQMYGSADIGNIAYETESDGAVNPGMVMDEDLILEIVRPGTGDPVPEGEVGEVVVTSFNPDYPLIRFGTGDLSAVLPGRSPCGRTNVRIRGWMGRADQTTKVRGMFVHPSQVAEVVRRHPEIAKARLVVSGEMANDVMTLHCELASPSSEAGMEAALVDTMRDVTKLRGEVRFVGKGELPNDGKVIEDARSYK</sequence>
<dbReference type="GO" id="GO:0016874">
    <property type="term" value="F:ligase activity"/>
    <property type="evidence" value="ECO:0007669"/>
    <property type="project" value="UniProtKB-KW"/>
</dbReference>
<dbReference type="InterPro" id="IPR000873">
    <property type="entry name" value="AMP-dep_synth/lig_dom"/>
</dbReference>
<evidence type="ECO:0000259" key="1">
    <source>
        <dbReference type="Pfam" id="PF00501"/>
    </source>
</evidence>
<dbReference type="RefSeq" id="WP_089397298.1">
    <property type="nucleotide sequence ID" value="NZ_FZOT01000001.1"/>
</dbReference>